<accession>A0A3D9T721</accession>
<name>A0A3D9T721_9ACTN</name>
<evidence type="ECO:0000313" key="2">
    <source>
        <dbReference type="EMBL" id="REF01056.1"/>
    </source>
</evidence>
<organism evidence="2 3">
    <name type="scientific">Thermomonospora umbrina</name>
    <dbReference type="NCBI Taxonomy" id="111806"/>
    <lineage>
        <taxon>Bacteria</taxon>
        <taxon>Bacillati</taxon>
        <taxon>Actinomycetota</taxon>
        <taxon>Actinomycetes</taxon>
        <taxon>Streptosporangiales</taxon>
        <taxon>Thermomonosporaceae</taxon>
        <taxon>Thermomonospora</taxon>
    </lineage>
</organism>
<dbReference type="Proteomes" id="UP000256661">
    <property type="component" value="Unassembled WGS sequence"/>
</dbReference>
<proteinExistence type="predicted"/>
<feature type="chain" id="PRO_5017746041" description="Ig-like domain-containing protein" evidence="1">
    <location>
        <begin position="35"/>
        <end position="190"/>
    </location>
</feature>
<protein>
    <recommendedName>
        <fullName evidence="4">Ig-like domain-containing protein</fullName>
    </recommendedName>
</protein>
<comment type="caution">
    <text evidence="2">The sequence shown here is derived from an EMBL/GenBank/DDBJ whole genome shotgun (WGS) entry which is preliminary data.</text>
</comment>
<evidence type="ECO:0000313" key="3">
    <source>
        <dbReference type="Proteomes" id="UP000256661"/>
    </source>
</evidence>
<dbReference type="OrthoDB" id="3536525at2"/>
<dbReference type="EMBL" id="QTTT01000001">
    <property type="protein sequence ID" value="REF01056.1"/>
    <property type="molecule type" value="Genomic_DNA"/>
</dbReference>
<reference evidence="2 3" key="1">
    <citation type="submission" date="2018-08" db="EMBL/GenBank/DDBJ databases">
        <title>Sequencing the genomes of 1000 actinobacteria strains.</title>
        <authorList>
            <person name="Klenk H.-P."/>
        </authorList>
    </citation>
    <scope>NUCLEOTIDE SEQUENCE [LARGE SCALE GENOMIC DNA]</scope>
    <source>
        <strain evidence="2 3">DSM 43927</strain>
    </source>
</reference>
<gene>
    <name evidence="2" type="ORF">DFJ69_6655</name>
</gene>
<evidence type="ECO:0008006" key="4">
    <source>
        <dbReference type="Google" id="ProtNLM"/>
    </source>
</evidence>
<dbReference type="RefSeq" id="WP_116026141.1">
    <property type="nucleotide sequence ID" value="NZ_QTTT01000001.1"/>
</dbReference>
<evidence type="ECO:0000256" key="1">
    <source>
        <dbReference type="SAM" id="SignalP"/>
    </source>
</evidence>
<keyword evidence="3" id="KW-1185">Reference proteome</keyword>
<dbReference type="AlphaFoldDB" id="A0A3D9T721"/>
<sequence>MPDTLISRRGPAALLTGLALVCALAPGMSRPAHARADAPLTVCPGHVEQSISPGLTVLPRKQEVTVLGRFVPCAGRLLDPQHAAADFTASATGLLSCSLNVPITNAGGTVRWRDREGNDSGTSEFTGGMTLSQRPLGENVGIVLATIDSGEFAGRTLMLISARLTIEPHRCLTTGIRNVAGPGSLEILPL</sequence>
<keyword evidence="1" id="KW-0732">Signal</keyword>
<feature type="signal peptide" evidence="1">
    <location>
        <begin position="1"/>
        <end position="34"/>
    </location>
</feature>